<dbReference type="Gene3D" id="3.40.50.10810">
    <property type="entry name" value="Tandem AAA-ATPase domain"/>
    <property type="match status" value="1"/>
</dbReference>
<evidence type="ECO:0000256" key="7">
    <source>
        <dbReference type="ARBA" id="ARBA00024776"/>
    </source>
</evidence>
<keyword evidence="3" id="KW-0132">Cell division</keyword>
<evidence type="ECO:0000256" key="9">
    <source>
        <dbReference type="SAM" id="MobiDB-lite"/>
    </source>
</evidence>
<dbReference type="PANTHER" id="PTHR45629">
    <property type="entry name" value="SNF2/RAD54 FAMILY MEMBER"/>
    <property type="match status" value="1"/>
</dbReference>
<dbReference type="SMART" id="SM00490">
    <property type="entry name" value="HELICc"/>
    <property type="match status" value="1"/>
</dbReference>
<evidence type="ECO:0000256" key="5">
    <source>
        <dbReference type="ARBA" id="ARBA00022801"/>
    </source>
</evidence>
<feature type="domain" description="Helicase ATP-binding" evidence="10">
    <location>
        <begin position="1"/>
        <end position="69"/>
    </location>
</feature>
<proteinExistence type="predicted"/>
<dbReference type="InterPro" id="IPR000330">
    <property type="entry name" value="SNF2_N"/>
</dbReference>
<protein>
    <recommendedName>
        <fullName evidence="2">DNA repair and recombination protein RAD54-like</fullName>
    </recommendedName>
    <alternativeName>
        <fullName evidence="8">Protein okra</fullName>
    </alternativeName>
</protein>
<dbReference type="PANTHER" id="PTHR45629:SF7">
    <property type="entry name" value="DNA EXCISION REPAIR PROTEIN ERCC-6-RELATED"/>
    <property type="match status" value="1"/>
</dbReference>
<evidence type="ECO:0000313" key="13">
    <source>
        <dbReference type="Proteomes" id="UP001608902"/>
    </source>
</evidence>
<evidence type="ECO:0000313" key="12">
    <source>
        <dbReference type="EMBL" id="MFH4975947.1"/>
    </source>
</evidence>
<evidence type="ECO:0000259" key="10">
    <source>
        <dbReference type="PROSITE" id="PS51192"/>
    </source>
</evidence>
<dbReference type="GO" id="GO:0016787">
    <property type="term" value="F:hydrolase activity"/>
    <property type="evidence" value="ECO:0007669"/>
    <property type="project" value="UniProtKB-KW"/>
</dbReference>
<reference evidence="12 13" key="1">
    <citation type="submission" date="2024-08" db="EMBL/GenBank/DDBJ databases">
        <title>Gnathostoma spinigerum genome.</title>
        <authorList>
            <person name="Gonzalez-Bertolin B."/>
            <person name="Monzon S."/>
            <person name="Zaballos A."/>
            <person name="Jimenez P."/>
            <person name="Dekumyoy P."/>
            <person name="Varona S."/>
            <person name="Cuesta I."/>
            <person name="Sumanam S."/>
            <person name="Adisakwattana P."/>
            <person name="Gasser R.B."/>
            <person name="Hernandez-Gonzalez A."/>
            <person name="Young N.D."/>
            <person name="Perteguer M.J."/>
        </authorList>
    </citation>
    <scope>NUCLEOTIDE SEQUENCE [LARGE SCALE GENOMIC DNA]</scope>
    <source>
        <strain evidence="12">AL3</strain>
        <tissue evidence="12">Liver</tissue>
    </source>
</reference>
<comment type="caution">
    <text evidence="12">The sequence shown here is derived from an EMBL/GenBank/DDBJ whole genome shotgun (WGS) entry which is preliminary data.</text>
</comment>
<organism evidence="12 13">
    <name type="scientific">Gnathostoma spinigerum</name>
    <dbReference type="NCBI Taxonomy" id="75299"/>
    <lineage>
        <taxon>Eukaryota</taxon>
        <taxon>Metazoa</taxon>
        <taxon>Ecdysozoa</taxon>
        <taxon>Nematoda</taxon>
        <taxon>Chromadorea</taxon>
        <taxon>Rhabditida</taxon>
        <taxon>Spirurina</taxon>
        <taxon>Gnathostomatomorpha</taxon>
        <taxon>Gnathostomatoidea</taxon>
        <taxon>Gnathostomatidae</taxon>
        <taxon>Gnathostoma</taxon>
    </lineage>
</organism>
<gene>
    <name evidence="12" type="ORF">AB6A40_002656</name>
</gene>
<evidence type="ECO:0000256" key="6">
    <source>
        <dbReference type="ARBA" id="ARBA00023306"/>
    </source>
</evidence>
<comment type="function">
    <text evidence="7">Involved in mitotic DNA repair and meiotic recombination. Functions in the recombinational DNA repair pathway. Essential for interhomolog gene conversion (GC), but may have a less important role in intersister GC than spn-A/Rad51. In the presence of DNA, spn-A/Rad51 enhances the ATPase activity of okr/Rad54.</text>
</comment>
<dbReference type="InterPro" id="IPR027417">
    <property type="entry name" value="P-loop_NTPase"/>
</dbReference>
<feature type="domain" description="Helicase C-terminal" evidence="11">
    <location>
        <begin position="199"/>
        <end position="358"/>
    </location>
</feature>
<dbReference type="InterPro" id="IPR001650">
    <property type="entry name" value="Helicase_C-like"/>
</dbReference>
<dbReference type="InterPro" id="IPR038718">
    <property type="entry name" value="SNF2-like_sf"/>
</dbReference>
<evidence type="ECO:0000256" key="1">
    <source>
        <dbReference type="ARBA" id="ARBA00011467"/>
    </source>
</evidence>
<name>A0ABD6EGZ0_9BILA</name>
<dbReference type="EMBL" id="JBGFUD010001212">
    <property type="protein sequence ID" value="MFH4975947.1"/>
    <property type="molecule type" value="Genomic_DNA"/>
</dbReference>
<dbReference type="InterPro" id="IPR049730">
    <property type="entry name" value="SNF2/RAD54-like_C"/>
</dbReference>
<dbReference type="SUPFAM" id="SSF52540">
    <property type="entry name" value="P-loop containing nucleoside triphosphate hydrolases"/>
    <property type="match status" value="2"/>
</dbReference>
<dbReference type="Pfam" id="PF00271">
    <property type="entry name" value="Helicase_C"/>
    <property type="match status" value="1"/>
</dbReference>
<evidence type="ECO:0000256" key="2">
    <source>
        <dbReference type="ARBA" id="ARBA00015341"/>
    </source>
</evidence>
<dbReference type="AlphaFoldDB" id="A0ABD6EGZ0"/>
<evidence type="ECO:0000256" key="4">
    <source>
        <dbReference type="ARBA" id="ARBA00022776"/>
    </source>
</evidence>
<dbReference type="Gene3D" id="1.20.120.850">
    <property type="entry name" value="SWI2/SNF2 ATPases, N-terminal domain"/>
    <property type="match status" value="1"/>
</dbReference>
<keyword evidence="5" id="KW-0378">Hydrolase</keyword>
<dbReference type="Pfam" id="PF00176">
    <property type="entry name" value="SNF2-rel_dom"/>
    <property type="match status" value="1"/>
</dbReference>
<keyword evidence="6" id="KW-0131">Cell cycle</keyword>
<evidence type="ECO:0000259" key="11">
    <source>
        <dbReference type="PROSITE" id="PS51194"/>
    </source>
</evidence>
<keyword evidence="13" id="KW-1185">Reference proteome</keyword>
<evidence type="ECO:0000256" key="8">
    <source>
        <dbReference type="ARBA" id="ARBA00029956"/>
    </source>
</evidence>
<dbReference type="InterPro" id="IPR014001">
    <property type="entry name" value="Helicase_ATP-bd"/>
</dbReference>
<dbReference type="CDD" id="cd18793">
    <property type="entry name" value="SF2_C_SNF"/>
    <property type="match status" value="1"/>
</dbReference>
<dbReference type="Gene3D" id="3.40.50.300">
    <property type="entry name" value="P-loop containing nucleotide triphosphate hydrolases"/>
    <property type="match status" value="1"/>
</dbReference>
<dbReference type="PROSITE" id="PS51192">
    <property type="entry name" value="HELICASE_ATP_BIND_1"/>
    <property type="match status" value="1"/>
</dbReference>
<dbReference type="PROSITE" id="PS51194">
    <property type="entry name" value="HELICASE_CTER"/>
    <property type="match status" value="1"/>
</dbReference>
<evidence type="ECO:0000256" key="3">
    <source>
        <dbReference type="ARBA" id="ARBA00022618"/>
    </source>
</evidence>
<keyword evidence="4" id="KW-0498">Mitosis</keyword>
<dbReference type="GO" id="GO:0051301">
    <property type="term" value="P:cell division"/>
    <property type="evidence" value="ECO:0007669"/>
    <property type="project" value="UniProtKB-KW"/>
</dbReference>
<dbReference type="InterPro" id="IPR050496">
    <property type="entry name" value="SNF2_RAD54_helicase_repair"/>
</dbReference>
<comment type="subunit">
    <text evidence="1">Interacts (via N-terminus) with spn-A/Rad51.</text>
</comment>
<feature type="compositionally biased region" description="Basic and acidic residues" evidence="9">
    <location>
        <begin position="421"/>
        <end position="443"/>
    </location>
</feature>
<sequence>MTLRHIEQLTRIHFDLLVCDEAHRLKNYKGKLRECLHSLKADRRLLLTGTPIQNDIDEFFSLLHFVRPEIFDDRMAFRELCENTTMMEIRNERIADVILRRTGEVLSSCLPPKHDYIIFCRPSPRQCIIYDRCTDLLPPDLLQIDILKKLCSHPYLLYQSALAKQKNRKSELSEKVLRLFDNEYKRSPPGIIESGKLFVLTWLLGHIRCKGESAVIASSYTKTLDMIEAVCVGLRLTVYRLDGTISTRDRLHIIDEFNKCPHPNKVFLLSTKAGGVGVNLTGASHFILYDSHWNPANDIQAMARIWRDGQVKECHILRLVTTGTIEEKILQRQIMKTGLGAVISSDCDSVVDFTEDNDEIRDIFSRNEITQCETHDRLGCECGGTGVMSFQNDIGEDSISITNSAEKMECSPVSAITDDATNGHDHSSNDALHNEAENDSAEDKPTKAFLTECDIDKMREKASLAELYKWKHFSSHNSDFCQSMKKEICSKNICGYDPITFVMTFTSRYE</sequence>
<feature type="region of interest" description="Disordered" evidence="9">
    <location>
        <begin position="416"/>
        <end position="443"/>
    </location>
</feature>
<accession>A0ABD6EGZ0</accession>
<dbReference type="Proteomes" id="UP001608902">
    <property type="component" value="Unassembled WGS sequence"/>
</dbReference>